<protein>
    <submittedName>
        <fullName evidence="9">Aspartate/tyrosine/aromatic aminotransferase</fullName>
    </submittedName>
</protein>
<evidence type="ECO:0000313" key="9">
    <source>
        <dbReference type="EMBL" id="MCT2398691.1"/>
    </source>
</evidence>
<sequence>MLTDLQQQPADALLALIKLHNDDPRADKIDLGVGVYRTGQGETPVFGAIKAAEKKLVETQDSKAYLGPEGDMGFVTALMPYIFGKANPTMDGRIEGMQTPGGTGSLRLALAMVKRAGCKRLIVGKPSWPNHNQICADLGLEVSEFAHAKADGTTDMDALRAALADAGEGDAVLLHGCCHNPTGIDYSNAEWDEIAGLLAERKVLPVIDLAYQGLGRGMEEDAYGVRRVLAAVPEALVCYSCDKNFGLYRDRVGALYAMVADPADLAKVMSNGHSLARANWSQPPDHGGAAVRLILEDEALTMQWLDELDQMRERMRQMRAKLAAAGKTGGVDLSPIGGQNGLFSIIPFTPEQVQAMRAEHGIYFAGSGRINVAGLTSGNIDKFIAAVADVTG</sequence>
<dbReference type="SUPFAM" id="SSF53383">
    <property type="entry name" value="PLP-dependent transferases"/>
    <property type="match status" value="1"/>
</dbReference>
<evidence type="ECO:0000256" key="7">
    <source>
        <dbReference type="SAM" id="Coils"/>
    </source>
</evidence>
<feature type="domain" description="Aminotransferase class I/classII large" evidence="8">
    <location>
        <begin position="27"/>
        <end position="386"/>
    </location>
</feature>
<keyword evidence="6" id="KW-0663">Pyridoxal phosphate</keyword>
<organism evidence="9 10">
    <name type="scientific">Novosphingobium mangrovi</name>
    <name type="common">ex Huang et al. 2023</name>
    <dbReference type="NCBI Taxonomy" id="2976432"/>
    <lineage>
        <taxon>Bacteria</taxon>
        <taxon>Pseudomonadati</taxon>
        <taxon>Pseudomonadota</taxon>
        <taxon>Alphaproteobacteria</taxon>
        <taxon>Sphingomonadales</taxon>
        <taxon>Sphingomonadaceae</taxon>
        <taxon>Novosphingobium</taxon>
    </lineage>
</organism>
<reference evidence="9" key="1">
    <citation type="submission" date="2022-09" db="EMBL/GenBank/DDBJ databases">
        <title>Novosphingobium sp. Nov., a polycyclic aromatic hydrocarbon-degrading bacterium isolated form mangrove sediments in HongKong.</title>
        <authorList>
            <person name="Hu Z."/>
        </authorList>
    </citation>
    <scope>NUCLEOTIDE SEQUENCE</scope>
    <source>
        <strain evidence="9">HK4-1</strain>
    </source>
</reference>
<comment type="similarity">
    <text evidence="2">Belongs to the class-I pyridoxal-phosphate-dependent aminotransferase family.</text>
</comment>
<evidence type="ECO:0000256" key="5">
    <source>
        <dbReference type="ARBA" id="ARBA00022679"/>
    </source>
</evidence>
<dbReference type="Proteomes" id="UP001165583">
    <property type="component" value="Unassembled WGS sequence"/>
</dbReference>
<dbReference type="InterPro" id="IPR004839">
    <property type="entry name" value="Aminotransferase_I/II_large"/>
</dbReference>
<comment type="caution">
    <text evidence="9">The sequence shown here is derived from an EMBL/GenBank/DDBJ whole genome shotgun (WGS) entry which is preliminary data.</text>
</comment>
<evidence type="ECO:0000313" key="10">
    <source>
        <dbReference type="Proteomes" id="UP001165583"/>
    </source>
</evidence>
<keyword evidence="7" id="KW-0175">Coiled coil</keyword>
<dbReference type="InterPro" id="IPR015422">
    <property type="entry name" value="PyrdxlP-dep_Trfase_small"/>
</dbReference>
<comment type="subunit">
    <text evidence="3">Homodimer.</text>
</comment>
<keyword evidence="4 9" id="KW-0032">Aminotransferase</keyword>
<keyword evidence="5" id="KW-0808">Transferase</keyword>
<accession>A0ABT2I1L8</accession>
<comment type="cofactor">
    <cofactor evidence="1">
        <name>pyridoxal 5'-phosphate</name>
        <dbReference type="ChEBI" id="CHEBI:597326"/>
    </cofactor>
</comment>
<gene>
    <name evidence="9" type="ORF">NZK81_03930</name>
</gene>
<evidence type="ECO:0000256" key="1">
    <source>
        <dbReference type="ARBA" id="ARBA00001933"/>
    </source>
</evidence>
<dbReference type="RefSeq" id="WP_260044096.1">
    <property type="nucleotide sequence ID" value="NZ_JANZXA010000002.1"/>
</dbReference>
<dbReference type="InterPro" id="IPR015424">
    <property type="entry name" value="PyrdxlP-dep_Trfase"/>
</dbReference>
<dbReference type="PANTHER" id="PTHR11879">
    <property type="entry name" value="ASPARTATE AMINOTRANSFERASE"/>
    <property type="match status" value="1"/>
</dbReference>
<evidence type="ECO:0000256" key="6">
    <source>
        <dbReference type="ARBA" id="ARBA00022898"/>
    </source>
</evidence>
<evidence type="ECO:0000256" key="2">
    <source>
        <dbReference type="ARBA" id="ARBA00007441"/>
    </source>
</evidence>
<dbReference type="InterPro" id="IPR000796">
    <property type="entry name" value="Asp_trans"/>
</dbReference>
<dbReference type="Pfam" id="PF00155">
    <property type="entry name" value="Aminotran_1_2"/>
    <property type="match status" value="1"/>
</dbReference>
<name>A0ABT2I1L8_9SPHN</name>
<proteinExistence type="inferred from homology"/>
<dbReference type="Gene3D" id="3.90.1150.10">
    <property type="entry name" value="Aspartate Aminotransferase, domain 1"/>
    <property type="match status" value="1"/>
</dbReference>
<evidence type="ECO:0000259" key="8">
    <source>
        <dbReference type="Pfam" id="PF00155"/>
    </source>
</evidence>
<keyword evidence="10" id="KW-1185">Reference proteome</keyword>
<dbReference type="PRINTS" id="PR00799">
    <property type="entry name" value="TRANSAMINASE"/>
</dbReference>
<dbReference type="PANTHER" id="PTHR11879:SF22">
    <property type="entry name" value="ASPARTATE AMINOTRANSFERASE, MITOCHONDRIAL"/>
    <property type="match status" value="1"/>
</dbReference>
<dbReference type="CDD" id="cd00609">
    <property type="entry name" value="AAT_like"/>
    <property type="match status" value="1"/>
</dbReference>
<dbReference type="GO" id="GO:0008483">
    <property type="term" value="F:transaminase activity"/>
    <property type="evidence" value="ECO:0007669"/>
    <property type="project" value="UniProtKB-KW"/>
</dbReference>
<dbReference type="NCBIfam" id="NF006719">
    <property type="entry name" value="PRK09257.1"/>
    <property type="match status" value="1"/>
</dbReference>
<feature type="coiled-coil region" evidence="7">
    <location>
        <begin position="301"/>
        <end position="328"/>
    </location>
</feature>
<dbReference type="Gene3D" id="3.40.640.10">
    <property type="entry name" value="Type I PLP-dependent aspartate aminotransferase-like (Major domain)"/>
    <property type="match status" value="1"/>
</dbReference>
<evidence type="ECO:0000256" key="4">
    <source>
        <dbReference type="ARBA" id="ARBA00022576"/>
    </source>
</evidence>
<dbReference type="EMBL" id="JANZXA010000002">
    <property type="protein sequence ID" value="MCT2398691.1"/>
    <property type="molecule type" value="Genomic_DNA"/>
</dbReference>
<evidence type="ECO:0000256" key="3">
    <source>
        <dbReference type="ARBA" id="ARBA00011738"/>
    </source>
</evidence>
<dbReference type="InterPro" id="IPR015421">
    <property type="entry name" value="PyrdxlP-dep_Trfase_major"/>
</dbReference>